<evidence type="ECO:0000313" key="2">
    <source>
        <dbReference type="Proteomes" id="UP000027936"/>
    </source>
</evidence>
<dbReference type="AlphaFoldDB" id="A0A072NH92"/>
<dbReference type="RefSeq" id="WP_003331929.1">
    <property type="nucleotide sequence ID" value="NZ_JJRY01000020.1"/>
</dbReference>
<dbReference type="Proteomes" id="UP000027936">
    <property type="component" value="Unassembled WGS sequence"/>
</dbReference>
<dbReference type="EMBL" id="JJRY01000020">
    <property type="protein sequence ID" value="KEF36906.1"/>
    <property type="molecule type" value="Genomic_DNA"/>
</dbReference>
<dbReference type="PATRIC" id="fig|1348973.3.peg.3704"/>
<name>A0A072NH92_SCHAZ</name>
<evidence type="ECO:0000313" key="1">
    <source>
        <dbReference type="EMBL" id="KEF36906.1"/>
    </source>
</evidence>
<gene>
    <name evidence="1" type="ORF">M670_03820</name>
</gene>
<dbReference type="GeneID" id="89470802"/>
<accession>A0A072NH92</accession>
<organism evidence="1 2">
    <name type="scientific">Schinkia azotoformans MEV2011</name>
    <dbReference type="NCBI Taxonomy" id="1348973"/>
    <lineage>
        <taxon>Bacteria</taxon>
        <taxon>Bacillati</taxon>
        <taxon>Bacillota</taxon>
        <taxon>Bacilli</taxon>
        <taxon>Bacillales</taxon>
        <taxon>Bacillaceae</taxon>
        <taxon>Calidifontibacillus/Schinkia group</taxon>
        <taxon>Schinkia</taxon>
    </lineage>
</organism>
<protein>
    <submittedName>
        <fullName evidence="1">Uncharacterized protein</fullName>
    </submittedName>
</protein>
<dbReference type="OrthoDB" id="9759607at2"/>
<comment type="caution">
    <text evidence="1">The sequence shown here is derived from an EMBL/GenBank/DDBJ whole genome shotgun (WGS) entry which is preliminary data.</text>
</comment>
<sequence length="116" mass="13538">MMKVLPTREGRIDYSKDMITIKKEVERAAIMTIETNLVPYPKKVKQIFLKAIEQKQILEFLLKLLITNDNGRIHFYRYIKTSIYAIGIGINLNMNTEELILLAKATLTFEKNKNAY</sequence>
<proteinExistence type="predicted"/>
<reference evidence="1 2" key="1">
    <citation type="submission" date="2014-04" db="EMBL/GenBank/DDBJ databases">
        <title>Draft genome sequence of Bacillus azotoformans MEV2011, a (co-) denitrifying strain unable to grow in the presence of oxygen.</title>
        <authorList>
            <person name="Nielsen M."/>
            <person name="Schreiber L."/>
            <person name="Finster K."/>
            <person name="Schramm A."/>
        </authorList>
    </citation>
    <scope>NUCLEOTIDE SEQUENCE [LARGE SCALE GENOMIC DNA]</scope>
    <source>
        <strain evidence="1 2">MEV2011</strain>
    </source>
</reference>